<feature type="transmembrane region" description="Helical" evidence="5">
    <location>
        <begin position="67"/>
        <end position="97"/>
    </location>
</feature>
<comment type="function">
    <text evidence="5">Part of the twin-arginine translocation (Tat) system that transports large folded proteins containing a characteristic twin-arginine motif in their signal peptide across membranes. Together with TatB, TatC is part of a receptor directly interacting with Tat signal peptides.</text>
</comment>
<dbReference type="InterPro" id="IPR002033">
    <property type="entry name" value="TatC"/>
</dbReference>
<proteinExistence type="inferred from homology"/>
<keyword evidence="5" id="KW-0811">Translocation</keyword>
<evidence type="ECO:0000256" key="1">
    <source>
        <dbReference type="ARBA" id="ARBA00004141"/>
    </source>
</evidence>
<feature type="transmembrane region" description="Helical" evidence="5">
    <location>
        <begin position="118"/>
        <end position="141"/>
    </location>
</feature>
<dbReference type="PANTHER" id="PTHR30371">
    <property type="entry name" value="SEC-INDEPENDENT PROTEIN TRANSLOCASE PROTEIN TATC"/>
    <property type="match status" value="1"/>
</dbReference>
<evidence type="ECO:0000256" key="6">
    <source>
        <dbReference type="SAM" id="MobiDB-lite"/>
    </source>
</evidence>
<feature type="transmembrane region" description="Helical" evidence="5">
    <location>
        <begin position="161"/>
        <end position="188"/>
    </location>
</feature>
<dbReference type="HAMAP" id="MF_00902">
    <property type="entry name" value="TatC"/>
    <property type="match status" value="1"/>
</dbReference>
<feature type="transmembrane region" description="Helical" evidence="5">
    <location>
        <begin position="28"/>
        <end position="47"/>
    </location>
</feature>
<feature type="transmembrane region" description="Helical" evidence="5">
    <location>
        <begin position="224"/>
        <end position="245"/>
    </location>
</feature>
<accession>A0ABY9MU03</accession>
<evidence type="ECO:0000256" key="5">
    <source>
        <dbReference type="HAMAP-Rule" id="MF_00902"/>
    </source>
</evidence>
<keyword evidence="5" id="KW-0813">Transport</keyword>
<protein>
    <recommendedName>
        <fullName evidence="5">Sec-independent protein translocase protein TatC</fullName>
    </recommendedName>
</protein>
<feature type="transmembrane region" description="Helical" evidence="5">
    <location>
        <begin position="200"/>
        <end position="218"/>
    </location>
</feature>
<dbReference type="Proteomes" id="UP001236657">
    <property type="component" value="Chromosome"/>
</dbReference>
<dbReference type="PRINTS" id="PR01840">
    <property type="entry name" value="TATCFAMILY"/>
</dbReference>
<evidence type="ECO:0000256" key="4">
    <source>
        <dbReference type="ARBA" id="ARBA00023136"/>
    </source>
</evidence>
<comment type="similarity">
    <text evidence="5">Belongs to the TatC family.</text>
</comment>
<feature type="region of interest" description="Disordered" evidence="6">
    <location>
        <begin position="306"/>
        <end position="358"/>
    </location>
</feature>
<sequence>MTNPTNGSDQDAGFKAVLEHLFELRDRLLRIVIAIIAVFILLSPFVQDLYNWLSDPLIRQLPHGEKLIAIGVASPFLIPFKLALMVAFLITLPYTFYQIWGFVAPGLYQHEKKLVTPLLVSSVGLFYAGMAFAYFLVIPMISRAAVAFAPSNVNPTPDIAAYLDFTVAMFLAFGISFETPVATILLIGMGVVSAENLIKARPYIIVGAFVIAMFLTPPDVVSQILMAVPIWLLFELGLLLSRVFAKHLERFRVEKAEHEAEQTIHDSTMPVAPTAAAAATAASAAATSATANDVSAWENDQHIFEETTPTQSTDDEAFRPLTDAEMEAELERMDEEFKRMEDNFRKEEQDKLDKDKQN</sequence>
<reference evidence="7 8" key="1">
    <citation type="submission" date="2023-08" db="EMBL/GenBank/DDBJ databases">
        <title>New molecular markers tilS and rpoB for phylogenetic and monitoring studies of the genus Thiothrix biodiversity.</title>
        <authorList>
            <person name="Ravin N.V."/>
            <person name="Smolyakov D."/>
            <person name="Markov N.D."/>
            <person name="Beletsky A.V."/>
            <person name="Mardanov A.V."/>
            <person name="Rudenko T.S."/>
            <person name="Grabovich M.Y."/>
        </authorList>
    </citation>
    <scope>NUCLEOTIDE SEQUENCE [LARGE SCALE GENOMIC DNA]</scope>
    <source>
        <strain evidence="7 8">MK1</strain>
    </source>
</reference>
<name>A0ABY9MU03_9GAMM</name>
<keyword evidence="3 5" id="KW-1133">Transmembrane helix</keyword>
<comment type="subcellular location">
    <subcellularLocation>
        <location evidence="5">Cell membrane</location>
        <topology evidence="5">Multi-pass membrane protein</topology>
    </subcellularLocation>
    <subcellularLocation>
        <location evidence="1">Membrane</location>
        <topology evidence="1">Multi-pass membrane protein</topology>
    </subcellularLocation>
</comment>
<evidence type="ECO:0000313" key="8">
    <source>
        <dbReference type="Proteomes" id="UP001236657"/>
    </source>
</evidence>
<keyword evidence="5" id="KW-0653">Protein transport</keyword>
<organism evidence="7 8">
    <name type="scientific">Thiothrix lacustris</name>
    <dbReference type="NCBI Taxonomy" id="525917"/>
    <lineage>
        <taxon>Bacteria</taxon>
        <taxon>Pseudomonadati</taxon>
        <taxon>Pseudomonadota</taxon>
        <taxon>Gammaproteobacteria</taxon>
        <taxon>Thiotrichales</taxon>
        <taxon>Thiotrichaceae</taxon>
        <taxon>Thiothrix</taxon>
    </lineage>
</organism>
<keyword evidence="5" id="KW-1003">Cell membrane</keyword>
<evidence type="ECO:0000256" key="3">
    <source>
        <dbReference type="ARBA" id="ARBA00022989"/>
    </source>
</evidence>
<dbReference type="NCBIfam" id="TIGR00945">
    <property type="entry name" value="tatC"/>
    <property type="match status" value="1"/>
</dbReference>
<dbReference type="RefSeq" id="WP_308897194.1">
    <property type="nucleotide sequence ID" value="NZ_CP133218.1"/>
</dbReference>
<feature type="compositionally biased region" description="Basic and acidic residues" evidence="6">
    <location>
        <begin position="329"/>
        <end position="358"/>
    </location>
</feature>
<keyword evidence="8" id="KW-1185">Reference proteome</keyword>
<keyword evidence="2 5" id="KW-0812">Transmembrane</keyword>
<dbReference type="PANTHER" id="PTHR30371:SF0">
    <property type="entry name" value="SEC-INDEPENDENT PROTEIN TRANSLOCASE PROTEIN TATC, CHLOROPLASTIC-RELATED"/>
    <property type="match status" value="1"/>
</dbReference>
<comment type="subunit">
    <text evidence="5">The Tat system comprises two distinct complexes: a TatABC complex, containing multiple copies of TatA, TatB and TatC subunits, and a separate TatA complex, containing only TatA subunits. Substrates initially bind to the TatABC complex, which probably triggers association of the separate TatA complex to form the active translocon.</text>
</comment>
<evidence type="ECO:0000256" key="2">
    <source>
        <dbReference type="ARBA" id="ARBA00022692"/>
    </source>
</evidence>
<dbReference type="EMBL" id="CP133218">
    <property type="protein sequence ID" value="WML92144.1"/>
    <property type="molecule type" value="Genomic_DNA"/>
</dbReference>
<dbReference type="Pfam" id="PF00902">
    <property type="entry name" value="TatC"/>
    <property type="match status" value="1"/>
</dbReference>
<keyword evidence="4 5" id="KW-0472">Membrane</keyword>
<evidence type="ECO:0000313" key="7">
    <source>
        <dbReference type="EMBL" id="WML92144.1"/>
    </source>
</evidence>
<gene>
    <name evidence="5 7" type="primary">tatC</name>
    <name evidence="7" type="ORF">RCF98_07320</name>
</gene>